<evidence type="ECO:0000313" key="1">
    <source>
        <dbReference type="EMBL" id="KIM32931.1"/>
    </source>
</evidence>
<organism evidence="1 2">
    <name type="scientific">Serendipita vermifera MAFF 305830</name>
    <dbReference type="NCBI Taxonomy" id="933852"/>
    <lineage>
        <taxon>Eukaryota</taxon>
        <taxon>Fungi</taxon>
        <taxon>Dikarya</taxon>
        <taxon>Basidiomycota</taxon>
        <taxon>Agaricomycotina</taxon>
        <taxon>Agaricomycetes</taxon>
        <taxon>Sebacinales</taxon>
        <taxon>Serendipitaceae</taxon>
        <taxon>Serendipita</taxon>
    </lineage>
</organism>
<evidence type="ECO:0000313" key="2">
    <source>
        <dbReference type="Proteomes" id="UP000054097"/>
    </source>
</evidence>
<dbReference type="HOGENOM" id="CLU_2147413_0_0_1"/>
<name>A0A0C3BN98_SERVB</name>
<reference evidence="2" key="2">
    <citation type="submission" date="2015-01" db="EMBL/GenBank/DDBJ databases">
        <title>Evolutionary Origins and Diversification of the Mycorrhizal Mutualists.</title>
        <authorList>
            <consortium name="DOE Joint Genome Institute"/>
            <consortium name="Mycorrhizal Genomics Consortium"/>
            <person name="Kohler A."/>
            <person name="Kuo A."/>
            <person name="Nagy L.G."/>
            <person name="Floudas D."/>
            <person name="Copeland A."/>
            <person name="Barry K.W."/>
            <person name="Cichocki N."/>
            <person name="Veneault-Fourrey C."/>
            <person name="LaButti K."/>
            <person name="Lindquist E.A."/>
            <person name="Lipzen A."/>
            <person name="Lundell T."/>
            <person name="Morin E."/>
            <person name="Murat C."/>
            <person name="Riley R."/>
            <person name="Ohm R."/>
            <person name="Sun H."/>
            <person name="Tunlid A."/>
            <person name="Henrissat B."/>
            <person name="Grigoriev I.V."/>
            <person name="Hibbett D.S."/>
            <person name="Martin F."/>
        </authorList>
    </citation>
    <scope>NUCLEOTIDE SEQUENCE [LARGE SCALE GENOMIC DNA]</scope>
    <source>
        <strain evidence="2">MAFF 305830</strain>
    </source>
</reference>
<dbReference type="Proteomes" id="UP000054097">
    <property type="component" value="Unassembled WGS sequence"/>
</dbReference>
<dbReference type="EMBL" id="KN824279">
    <property type="protein sequence ID" value="KIM32931.1"/>
    <property type="molecule type" value="Genomic_DNA"/>
</dbReference>
<sequence>MTISYDFFRHKQPPARILAGGFRSGRAGVGPDSNPPGPGLLYDWLPHFYTRRLKLVPAPVSLRPWSLLRLYSWSATLSSHRPEDHVELCMASLASESSGAWIETLTARGISP</sequence>
<keyword evidence="2" id="KW-1185">Reference proteome</keyword>
<protein>
    <submittedName>
        <fullName evidence="1">Uncharacterized protein</fullName>
    </submittedName>
</protein>
<reference evidence="1 2" key="1">
    <citation type="submission" date="2014-04" db="EMBL/GenBank/DDBJ databases">
        <authorList>
            <consortium name="DOE Joint Genome Institute"/>
            <person name="Kuo A."/>
            <person name="Zuccaro A."/>
            <person name="Kohler A."/>
            <person name="Nagy L.G."/>
            <person name="Floudas D."/>
            <person name="Copeland A."/>
            <person name="Barry K.W."/>
            <person name="Cichocki N."/>
            <person name="Veneault-Fourrey C."/>
            <person name="LaButti K."/>
            <person name="Lindquist E.A."/>
            <person name="Lipzen A."/>
            <person name="Lundell T."/>
            <person name="Morin E."/>
            <person name="Murat C."/>
            <person name="Sun H."/>
            <person name="Tunlid A."/>
            <person name="Henrissat B."/>
            <person name="Grigoriev I.V."/>
            <person name="Hibbett D.S."/>
            <person name="Martin F."/>
            <person name="Nordberg H.P."/>
            <person name="Cantor M.N."/>
            <person name="Hua S.X."/>
        </authorList>
    </citation>
    <scope>NUCLEOTIDE SEQUENCE [LARGE SCALE GENOMIC DNA]</scope>
    <source>
        <strain evidence="1 2">MAFF 305830</strain>
    </source>
</reference>
<accession>A0A0C3BN98</accession>
<proteinExistence type="predicted"/>
<gene>
    <name evidence="1" type="ORF">M408DRAFT_189146</name>
</gene>
<dbReference type="AlphaFoldDB" id="A0A0C3BN98"/>